<organism evidence="2 3">
    <name type="scientific">Phytophthora cactorum</name>
    <dbReference type="NCBI Taxonomy" id="29920"/>
    <lineage>
        <taxon>Eukaryota</taxon>
        <taxon>Sar</taxon>
        <taxon>Stramenopiles</taxon>
        <taxon>Oomycota</taxon>
        <taxon>Peronosporomycetes</taxon>
        <taxon>Peronosporales</taxon>
        <taxon>Peronosporaceae</taxon>
        <taxon>Phytophthora</taxon>
    </lineage>
</organism>
<evidence type="ECO:0000259" key="1">
    <source>
        <dbReference type="Pfam" id="PF00135"/>
    </source>
</evidence>
<dbReference type="InterPro" id="IPR019819">
    <property type="entry name" value="Carboxylesterase_B_CS"/>
</dbReference>
<dbReference type="InterPro" id="IPR029058">
    <property type="entry name" value="AB_hydrolase_fold"/>
</dbReference>
<proteinExistence type="predicted"/>
<dbReference type="PANTHER" id="PTHR11559">
    <property type="entry name" value="CARBOXYLESTERASE"/>
    <property type="match status" value="1"/>
</dbReference>
<comment type="caution">
    <text evidence="2">The sequence shown here is derived from an EMBL/GenBank/DDBJ whole genome shotgun (WGS) entry which is preliminary data.</text>
</comment>
<sequence>MTGVSTYQRVIDNTTSATSSSIQASTSSASSSTSLPTVGYYKYQNIRFARVTTGDLRFTAPEWPDIETAINTGNLADADVGYKTSEDCLYLDVWAPADAVGRNLPVMVWTYGGGFTDGSKSGVTPEGLFDLSTDFVYVAYNYRVGITGLANGPTYQHEGGVANLCVWDSEHAFEWVQKCISSFGGNPNDVTAVGFSAGGSQVMFQMTRFGGRAPQLFHKAYIMSPGYVPGAGHYHAEQFWQNVSSSLGCDDTARVDGFIIPDTYEANLYQGHFNFSGPCVISHALHEVNSRAYSGGNTQEDVSAYLRIVFPGISDDAVETLLELYPEENYESAGLRFADMKQSFELADKNIALTHALNNQTWNAEVALGDATHGADQNYYWYSTYTLNTSSNSSSDTETLSAAEAAGVGAVTTTVNATIAVAMQKYLVSFVLTGNPNSVWPEDNIYWPMFNESSVGTQVVFNDTFTVADDDLASAQSIFWNKALWY</sequence>
<dbReference type="InterPro" id="IPR002018">
    <property type="entry name" value="CarbesteraseB"/>
</dbReference>
<gene>
    <name evidence="2" type="ORF">PC117_g17339</name>
</gene>
<dbReference type="Gene3D" id="3.40.50.1820">
    <property type="entry name" value="alpha/beta hydrolase"/>
    <property type="match status" value="2"/>
</dbReference>
<dbReference type="PROSITE" id="PS00941">
    <property type="entry name" value="CARBOXYLESTERASE_B_2"/>
    <property type="match status" value="1"/>
</dbReference>
<dbReference type="InterPro" id="IPR050309">
    <property type="entry name" value="Type-B_Carboxylest/Lipase"/>
</dbReference>
<dbReference type="SUPFAM" id="SSF53474">
    <property type="entry name" value="alpha/beta-Hydrolases"/>
    <property type="match status" value="1"/>
</dbReference>
<evidence type="ECO:0000313" key="3">
    <source>
        <dbReference type="Proteomes" id="UP000736787"/>
    </source>
</evidence>
<dbReference type="AlphaFoldDB" id="A0A8T1C8E2"/>
<name>A0A8T1C8E2_9STRA</name>
<dbReference type="Pfam" id="PF00135">
    <property type="entry name" value="COesterase"/>
    <property type="match status" value="1"/>
</dbReference>
<protein>
    <recommendedName>
        <fullName evidence="1">Carboxylesterase type B domain-containing protein</fullName>
    </recommendedName>
</protein>
<dbReference type="VEuPathDB" id="FungiDB:PC110_g8329"/>
<evidence type="ECO:0000313" key="2">
    <source>
        <dbReference type="EMBL" id="KAG2917712.1"/>
    </source>
</evidence>
<dbReference type="EMBL" id="RCMK01000649">
    <property type="protein sequence ID" value="KAG2917712.1"/>
    <property type="molecule type" value="Genomic_DNA"/>
</dbReference>
<reference evidence="2" key="1">
    <citation type="submission" date="2018-10" db="EMBL/GenBank/DDBJ databases">
        <title>Effector identification in a new, highly contiguous assembly of the strawberry crown rot pathogen Phytophthora cactorum.</title>
        <authorList>
            <person name="Armitage A.D."/>
            <person name="Nellist C.F."/>
            <person name="Bates H."/>
            <person name="Vickerstaff R.J."/>
            <person name="Harrison R.J."/>
        </authorList>
    </citation>
    <scope>NUCLEOTIDE SEQUENCE</scope>
    <source>
        <strain evidence="2">4040</strain>
    </source>
</reference>
<dbReference type="Proteomes" id="UP000736787">
    <property type="component" value="Unassembled WGS sequence"/>
</dbReference>
<feature type="domain" description="Carboxylesterase type B" evidence="1">
    <location>
        <begin position="39"/>
        <end position="252"/>
    </location>
</feature>
<accession>A0A8T1C8E2</accession>